<evidence type="ECO:0000259" key="7">
    <source>
        <dbReference type="Pfam" id="PF00185"/>
    </source>
</evidence>
<dbReference type="HAMAP" id="MF_01109">
    <property type="entry name" value="OTCase"/>
    <property type="match status" value="1"/>
</dbReference>
<dbReference type="GO" id="GO:0005737">
    <property type="term" value="C:cytoplasm"/>
    <property type="evidence" value="ECO:0007669"/>
    <property type="project" value="UniProtKB-SubCell"/>
</dbReference>
<evidence type="ECO:0000256" key="1">
    <source>
        <dbReference type="ARBA" id="ARBA00004975"/>
    </source>
</evidence>
<feature type="domain" description="Aspartate/ornithine carbamoyltransferase Asp/Orn-binding" evidence="7">
    <location>
        <begin position="154"/>
        <end position="308"/>
    </location>
</feature>
<protein>
    <recommendedName>
        <fullName evidence="3 6">Ornithine carbamoyltransferase</fullName>
        <shortName evidence="6">OTCase</shortName>
        <ecNumber evidence="3 6">2.1.3.3</ecNumber>
    </recommendedName>
</protein>
<dbReference type="InterPro" id="IPR002292">
    <property type="entry name" value="Orn/put_carbamltrans"/>
</dbReference>
<comment type="caution">
    <text evidence="6">Lacks conserved residue(s) required for the propagation of feature annotation.</text>
</comment>
<keyword evidence="4 6" id="KW-0808">Transferase</keyword>
<name>A0A1V5T3J9_9BACT</name>
<evidence type="ECO:0000259" key="8">
    <source>
        <dbReference type="Pfam" id="PF02729"/>
    </source>
</evidence>
<feature type="domain" description="Aspartate/ornithine carbamoyltransferase carbamoyl-P binding" evidence="8">
    <location>
        <begin position="8"/>
        <end position="148"/>
    </location>
</feature>
<feature type="binding site" evidence="6">
    <location>
        <position position="166"/>
    </location>
    <ligand>
        <name>L-ornithine</name>
        <dbReference type="ChEBI" id="CHEBI:46911"/>
    </ligand>
</feature>
<dbReference type="NCBIfam" id="TIGR00658">
    <property type="entry name" value="orni_carb_tr"/>
    <property type="match status" value="1"/>
</dbReference>
<dbReference type="InterPro" id="IPR036901">
    <property type="entry name" value="Asp/Orn_carbamoylTrfase_sf"/>
</dbReference>
<gene>
    <name evidence="9" type="primary">argF</name>
    <name evidence="9" type="ORF">BWY41_00292</name>
</gene>
<dbReference type="Pfam" id="PF02729">
    <property type="entry name" value="OTCace_N"/>
    <property type="match status" value="1"/>
</dbReference>
<dbReference type="NCBIfam" id="NF001986">
    <property type="entry name" value="PRK00779.1"/>
    <property type="match status" value="1"/>
</dbReference>
<dbReference type="GO" id="GO:0042450">
    <property type="term" value="P:L-arginine biosynthetic process via ornithine"/>
    <property type="evidence" value="ECO:0007669"/>
    <property type="project" value="UniProtKB-UniRule"/>
</dbReference>
<dbReference type="Gene3D" id="3.40.50.1370">
    <property type="entry name" value="Aspartate/ornithine carbamoyltransferase"/>
    <property type="match status" value="2"/>
</dbReference>
<comment type="caution">
    <text evidence="9">The sequence shown here is derived from an EMBL/GenBank/DDBJ whole genome shotgun (WGS) entry which is preliminary data.</text>
</comment>
<feature type="binding site" evidence="6">
    <location>
        <position position="108"/>
    </location>
    <ligand>
        <name>carbamoyl phosphate</name>
        <dbReference type="ChEBI" id="CHEBI:58228"/>
    </ligand>
</feature>
<dbReference type="Proteomes" id="UP000485569">
    <property type="component" value="Unassembled WGS sequence"/>
</dbReference>
<dbReference type="InterPro" id="IPR006132">
    <property type="entry name" value="Asp/Orn_carbamoyltranf_P-bd"/>
</dbReference>
<reference evidence="9" key="1">
    <citation type="submission" date="2017-02" db="EMBL/GenBank/DDBJ databases">
        <title>Delving into the versatile metabolic prowess of the omnipresent phylum Bacteroidetes.</title>
        <authorList>
            <person name="Nobu M.K."/>
            <person name="Mei R."/>
            <person name="Narihiro T."/>
            <person name="Kuroda K."/>
            <person name="Liu W.-T."/>
        </authorList>
    </citation>
    <scope>NUCLEOTIDE SEQUENCE</scope>
    <source>
        <strain evidence="9">ADurb.Bin276</strain>
    </source>
</reference>
<dbReference type="PANTHER" id="PTHR45753:SF3">
    <property type="entry name" value="ORNITHINE TRANSCARBAMYLASE, MITOCHONDRIAL"/>
    <property type="match status" value="1"/>
</dbReference>
<dbReference type="AlphaFoldDB" id="A0A1V5T3J9"/>
<evidence type="ECO:0000256" key="5">
    <source>
        <dbReference type="ARBA" id="ARBA00048772"/>
    </source>
</evidence>
<evidence type="ECO:0000313" key="9">
    <source>
        <dbReference type="EMBL" id="OQA61340.1"/>
    </source>
</evidence>
<organism evidence="9">
    <name type="scientific">Candidatus Atribacter allofermentans</name>
    <dbReference type="NCBI Taxonomy" id="1852833"/>
    <lineage>
        <taxon>Bacteria</taxon>
        <taxon>Pseudomonadati</taxon>
        <taxon>Atribacterota</taxon>
        <taxon>Atribacteria</taxon>
        <taxon>Atribacterales</taxon>
        <taxon>Atribacteraceae</taxon>
        <taxon>Atribacter</taxon>
    </lineage>
</organism>
<dbReference type="PANTHER" id="PTHR45753">
    <property type="entry name" value="ORNITHINE CARBAMOYLTRANSFERASE, MITOCHONDRIAL"/>
    <property type="match status" value="1"/>
</dbReference>
<dbReference type="PRINTS" id="PR00102">
    <property type="entry name" value="OTCASE"/>
</dbReference>
<feature type="binding site" evidence="6">
    <location>
        <begin position="135"/>
        <end position="138"/>
    </location>
    <ligand>
        <name>carbamoyl phosphate</name>
        <dbReference type="ChEBI" id="CHEBI:58228"/>
    </ligand>
</feature>
<dbReference type="Pfam" id="PF00185">
    <property type="entry name" value="OTCace"/>
    <property type="match status" value="1"/>
</dbReference>
<dbReference type="FunFam" id="3.40.50.1370:FF:000008">
    <property type="entry name" value="Ornithine carbamoyltransferase"/>
    <property type="match status" value="1"/>
</dbReference>
<dbReference type="EMBL" id="MWBQ01000021">
    <property type="protein sequence ID" value="OQA61340.1"/>
    <property type="molecule type" value="Genomic_DNA"/>
</dbReference>
<dbReference type="SUPFAM" id="SSF53671">
    <property type="entry name" value="Aspartate/ornithine carbamoyltransferase"/>
    <property type="match status" value="1"/>
</dbReference>
<dbReference type="GO" id="GO:0004585">
    <property type="term" value="F:ornithine carbamoyltransferase activity"/>
    <property type="evidence" value="ECO:0007669"/>
    <property type="project" value="UniProtKB-UniRule"/>
</dbReference>
<comment type="similarity">
    <text evidence="2 6">Belongs to the aspartate/ornithine carbamoyltransferase superfamily. OTCase family.</text>
</comment>
<comment type="subcellular location">
    <subcellularLocation>
        <location evidence="6">Cytoplasm</location>
    </subcellularLocation>
</comment>
<feature type="binding site" evidence="6">
    <location>
        <position position="298"/>
    </location>
    <ligand>
        <name>carbamoyl phosphate</name>
        <dbReference type="ChEBI" id="CHEBI:58228"/>
    </ligand>
</feature>
<keyword evidence="6" id="KW-0963">Cytoplasm</keyword>
<sequence>MRWVFKGRDFLSLSDYSADEIYYLLETAIVLKRRWMIGEKIEILSGKTLAMLFEKPSLRTRVSFEMAMHQLGGKAMYIGPQEVGLGKREAIKDVAMVLDRMVDAIMIRTFSHNNLIQMAKYSQIPIINGLSDLHHPCQILGDILTILEKKGTLKGQKISYFGDGNNVCHSWLVAAGVLGLNLTICSPNNYQPQTEIWDWAQEKGSNSGATIIYEADPEMAAQDADVIYTDVWASMGKESEMEERIRHFQKLQVNQNILDKARSNAIVLHCMPAHRNLEITDEVMDGPRSVVIDEAENRLHAQKALLALIMS</sequence>
<comment type="pathway">
    <text evidence="1">Amino-acid biosynthesis; L-arginine biosynthesis; L-arginine from L-ornithine and carbamoyl phosphate: step 1/3.</text>
</comment>
<evidence type="ECO:0000256" key="4">
    <source>
        <dbReference type="ARBA" id="ARBA00022679"/>
    </source>
</evidence>
<dbReference type="InterPro" id="IPR006130">
    <property type="entry name" value="Asp/Orn_carbamoylTrfase"/>
</dbReference>
<dbReference type="GO" id="GO:0019240">
    <property type="term" value="P:citrulline biosynthetic process"/>
    <property type="evidence" value="ECO:0007669"/>
    <property type="project" value="TreeGrafter"/>
</dbReference>
<proteinExistence type="inferred from homology"/>
<evidence type="ECO:0000256" key="2">
    <source>
        <dbReference type="ARBA" id="ARBA00007805"/>
    </source>
</evidence>
<evidence type="ECO:0000256" key="3">
    <source>
        <dbReference type="ARBA" id="ARBA00013007"/>
    </source>
</evidence>
<dbReference type="InterPro" id="IPR024904">
    <property type="entry name" value="OTCase_ArgI"/>
</dbReference>
<dbReference type="EC" id="2.1.3.3" evidence="3 6"/>
<evidence type="ECO:0000256" key="6">
    <source>
        <dbReference type="HAMAP-Rule" id="MF_01109"/>
    </source>
</evidence>
<accession>A0A1V5T3J9</accession>
<dbReference type="PRINTS" id="PR00100">
    <property type="entry name" value="AOTCASE"/>
</dbReference>
<comment type="catalytic activity">
    <reaction evidence="5 6">
        <text>carbamoyl phosphate + L-ornithine = L-citrulline + phosphate + H(+)</text>
        <dbReference type="Rhea" id="RHEA:19513"/>
        <dbReference type="ChEBI" id="CHEBI:15378"/>
        <dbReference type="ChEBI" id="CHEBI:43474"/>
        <dbReference type="ChEBI" id="CHEBI:46911"/>
        <dbReference type="ChEBI" id="CHEBI:57743"/>
        <dbReference type="ChEBI" id="CHEBI:58228"/>
        <dbReference type="EC" id="2.1.3.3"/>
    </reaction>
</comment>
<feature type="binding site" evidence="6">
    <location>
        <begin position="234"/>
        <end position="235"/>
    </location>
    <ligand>
        <name>L-ornithine</name>
        <dbReference type="ChEBI" id="CHEBI:46911"/>
    </ligand>
</feature>
<dbReference type="InterPro" id="IPR006131">
    <property type="entry name" value="Asp_carbamoyltransf_Asp/Orn-bd"/>
</dbReference>
<dbReference type="GO" id="GO:0016597">
    <property type="term" value="F:amino acid binding"/>
    <property type="evidence" value="ECO:0007669"/>
    <property type="project" value="InterPro"/>
</dbReference>
<feature type="binding site" evidence="6">
    <location>
        <position position="230"/>
    </location>
    <ligand>
        <name>L-ornithine</name>
        <dbReference type="ChEBI" id="CHEBI:46911"/>
    </ligand>
</feature>